<feature type="transmembrane region" description="Helical" evidence="7">
    <location>
        <begin position="811"/>
        <end position="840"/>
    </location>
</feature>
<dbReference type="GO" id="GO:0005261">
    <property type="term" value="F:monoatomic cation channel activity"/>
    <property type="evidence" value="ECO:0000318"/>
    <property type="project" value="GO_Central"/>
</dbReference>
<evidence type="ECO:0000256" key="6">
    <source>
        <dbReference type="SAM" id="MobiDB-lite"/>
    </source>
</evidence>
<feature type="transmembrane region" description="Helical" evidence="7">
    <location>
        <begin position="178"/>
        <end position="205"/>
    </location>
</feature>
<dbReference type="PANTHER" id="PTHR13167:SF25">
    <property type="entry name" value="PIEZO-TYPE MECHANOSENSITIVE ION CHANNEL COMPONENT"/>
    <property type="match status" value="1"/>
</dbReference>
<dbReference type="GO" id="GO:0016020">
    <property type="term" value="C:membrane"/>
    <property type="evidence" value="ECO:0000318"/>
    <property type="project" value="GO_Central"/>
</dbReference>
<feature type="transmembrane region" description="Helical" evidence="7">
    <location>
        <begin position="548"/>
        <end position="567"/>
    </location>
</feature>
<accession>A0A0U9I7C4</accession>
<dbReference type="STRING" id="105231.A0A0U9I7C4"/>
<feature type="region of interest" description="Disordered" evidence="6">
    <location>
        <begin position="1616"/>
        <end position="1658"/>
    </location>
</feature>
<dbReference type="OrthoDB" id="303066at2759"/>
<feature type="transmembrane region" description="Helical" evidence="7">
    <location>
        <begin position="436"/>
        <end position="454"/>
    </location>
</feature>
<feature type="transmembrane region" description="Helical" evidence="7">
    <location>
        <begin position="343"/>
        <end position="363"/>
    </location>
</feature>
<evidence type="ECO:0000256" key="1">
    <source>
        <dbReference type="ARBA" id="ARBA00004141"/>
    </source>
</evidence>
<dbReference type="PANTHER" id="PTHR13167">
    <property type="entry name" value="PIEZO-TYPE MECHANOSENSITIVE ION CHANNEL COMPONENT"/>
    <property type="match status" value="1"/>
</dbReference>
<feature type="transmembrane region" description="Helical" evidence="7">
    <location>
        <begin position="2195"/>
        <end position="2220"/>
    </location>
</feature>
<evidence type="ECO:0000256" key="3">
    <source>
        <dbReference type="ARBA" id="ARBA00022692"/>
    </source>
</evidence>
<evidence type="ECO:0000256" key="5">
    <source>
        <dbReference type="ARBA" id="ARBA00023136"/>
    </source>
</evidence>
<feature type="transmembrane region" description="Helical" evidence="7">
    <location>
        <begin position="675"/>
        <end position="692"/>
    </location>
</feature>
<dbReference type="InterPro" id="IPR031334">
    <property type="entry name" value="Piezo_cap_dom"/>
</dbReference>
<dbReference type="InterPro" id="IPR056770">
    <property type="entry name" value="Piezo_THU9_anchor"/>
</dbReference>
<dbReference type="InterPro" id="IPR056768">
    <property type="entry name" value="THU_Piezo"/>
</dbReference>
<feature type="domain" description="Piezo-type mechanosensitive ion channel homolog" evidence="11">
    <location>
        <begin position="497"/>
        <end position="622"/>
    </location>
</feature>
<feature type="transmembrane region" description="Helical" evidence="7">
    <location>
        <begin position="1086"/>
        <end position="1109"/>
    </location>
</feature>
<keyword evidence="13" id="KW-1185">Reference proteome</keyword>
<feature type="compositionally biased region" description="Polar residues" evidence="6">
    <location>
        <begin position="1438"/>
        <end position="1450"/>
    </location>
</feature>
<dbReference type="GO" id="GO:0071260">
    <property type="term" value="P:cellular response to mechanical stimulus"/>
    <property type="evidence" value="ECO:0000318"/>
    <property type="project" value="GO_Central"/>
</dbReference>
<evidence type="ECO:0000256" key="7">
    <source>
        <dbReference type="SAM" id="Phobius"/>
    </source>
</evidence>
<feature type="compositionally biased region" description="Basic and acidic residues" evidence="6">
    <location>
        <begin position="1644"/>
        <end position="1654"/>
    </location>
</feature>
<name>A0A0U9I7C4_KLENI</name>
<dbReference type="Pfam" id="PF24874">
    <property type="entry name" value="Piezo_THU9_anchor"/>
    <property type="match status" value="1"/>
</dbReference>
<evidence type="ECO:0000313" key="12">
    <source>
        <dbReference type="EMBL" id="GAQ83025.1"/>
    </source>
</evidence>
<feature type="transmembrane region" description="Helical" evidence="7">
    <location>
        <begin position="2090"/>
        <end position="2107"/>
    </location>
</feature>
<feature type="transmembrane region" description="Helical" evidence="7">
    <location>
        <begin position="255"/>
        <end position="272"/>
    </location>
</feature>
<dbReference type="Pfam" id="PF25288">
    <property type="entry name" value="PIEZO"/>
    <property type="match status" value="1"/>
</dbReference>
<feature type="transmembrane region" description="Helical" evidence="7">
    <location>
        <begin position="1296"/>
        <end position="1314"/>
    </location>
</feature>
<feature type="transmembrane region" description="Helical" evidence="7">
    <location>
        <begin position="704"/>
        <end position="729"/>
    </location>
</feature>
<sequence>MLKMVTASVGGAAPFALAAAALIRPNAASLLFLLAFAFTQYRTTRRDWYLVSSSQVWTYVLLLAAGVIVAEVAVQLSYLSQGEEWAHSRVAKFWLWLLGYDGPGPWRDSSVLALSLGPQLGVILTAACALYSELHYAPWRARRLAADSSMSRWRKLARHVGFPAAVLLAGALRPSLVAALYFLFACVSLSCWATVRTFNGFFWAWRPLLLYCGAHSLLLYLFQFPVVHTSALAGLAQDVGLYQIDTWTSGAWPELGQAAALLLLFVMLSGAISHRLATGEDEPPVLGSPLNGVSTDEDDVSPTLSRSNSLTTSLLEREMANARGDSSTPWVVRQRRVAVHWQALRSFYTYGFPLCLVALVTWSFVDICVASFGLLVFVAFVFFSFPSSTRLQRTNPIMLAYILLWTLAMYFFNAAGVRDPDAFWTVIGLWRYHRPGGLILAQFLLAGLMALDVYTRNIVLEGDAEEEAEADGAPQGRQSLYQEAPPLPEAHGHRIFVFALASYCIRKSAHVGALVVLFFVGISALDLLHAIYMVFFLVYLVFPRSAKVLSIWLVTYCEVHFAVLYLFRLAWFQGLRTDEWRPILDVIGLWRLSVLKDFAGVAALLCFSAVQYHGVRSLKQLEGENFRDRMESHWSTAKLTEMVRTVNRAYRQWGIYIAYVTALLVVYTVPHSFVGFTYLAFLLTWVIANHAVNNVRHSRLWVPFMVFLGVVGVLRYVFGAFPSLLAYVMRTFGLSRGVMQDIGFDTGSAPLIEKLWDCAVLLCTVQMYRYNRSISGLDEDSVEDPGEEPIEPVSGILAFLKRLVIIHAHKAVAFAVFYAALSPVSLVGFVYLLFLVVTCLLPKTSQTPPRVYIIYTALLAAAGYLFQILGHHIAGTRYERLLEWIGFEVWGEGFYATEAGLLSKVLVLAASVLQLVSLAWLDSLPPSLKGDANDVEPCSLFASHAASAAPSAQTPPSLRPVNQLTPIRTARRSSDTKLLRRGRPETEPLLGDPPTSESGKRAPVPRTPPEPSETASFQGVDVAETPTPPRLSTSSSAGVRALKWARRAHQALKQERYQAQLRSVKVHLKHCAEHFFLFQGLELTMLVLLFAAFAVLNVFSLVYVAILGACVVMERRSVRRVWPYLVGLFAGILLAEYAILGGLPWGNNGGERSCHGCWDCTEANDRHCWMCWLGAAADEKQMIAAHFLVFLLAAYQHRVHVALGDTPAGRYRPVPISAAMKDAWRPMTYDSVNQWTWLDHVRFWFYRHLLLLVLTLVFATGSLNYDLLHFGYLAFSLVFFRIRSQIMDKGNAILNFLRLYNFLLIIASLIYQAPAFEYKTARSCSLPYDIWNIIGLYKYEYGVTMSAQGALVDMIIFSAVALQSWVFTTPEHAQVRQYLEAEEMYARAQAHERRADWKKQELQRIQRTEEVKRNRRAQVNKMKKDIVQMKTRLDFLNSAVTPSPQPSFELQEQRVEGRPASRKLDFASETPPREPSLATPPGRRPEGLALQRRTRSMESVLGTDGGSSKEAFGSPEIEPEALYAEPTVPARLGNGRMSQLDRATSDSEVARRNVRLLAGMHFLGDGITQVQTLGNRALANLVDYLKLDEEQDEAEGELFGAVPIVHAVDAEDPVLNESPRQREEKPSEKPAPALRRSGSWPRSVGEEPGRKKGEGGSVGDSMRQLGIIAGYVARLLRANTHVVCYALFVVVFVWNFSLLTSAYGAALFGYVLLASPGPGGVFWLGVLIYTEFNILVQYTYQIPVSNSCKIVDPASGWAKLIEYCGIRSYQNSFFLSVLPLFLVYLATLVHSSLTKRDGEWTLVSGDTIFGSRKRTSRDIETGSSFGSGLTGFATWTGSLLHRFRMFWQGIVSGCEAPPHFVLLTMRVSKWPEGGIQPESIEAGMNRLLAAVHTEGARFGPRRVNTPSGGSLVRVESIDQSPDRPNEAVAVLEVLHVAAPRKPGSKETLTPAADVAAEVQRMREEKREQVCGFPYPIESVVAGGRREVDLYAYVFFADMLSFFFVALFYQSAVGAHKSIFAAAYEQDQFPKEFVYVLLTLFSLMAIDRILYLCSFARAKLVYYFASLLLFTGYTVRLFWNPRLVDGRMTFQLFFLLRALSLGLTATQIKYGPPRDSAHGQFLMRRVDYLHSVGFTIYRVLPFVYELRTVLDWSCANTALMLYDWLKMEDIYASLYTVTCDLKLNRERHKLGSRQEFAYKFWSGFVVFLALCTTIWAPMVLFSTGNPTNYYNPIQDVRMAVYLDTQEGTFPVYEAGARRRIEFYKPAEDAFLQPFDVHEIQLVCCFSDADAIWQVPPPTQRSLVKILAQPAQLRTVWTFTRARPLENAVVANGTDYSRESPQEVADMLSRVLNGTADAAGFPHLYPKYFRLPGLGPPRALEGTQDVFVGGNLTFHGGPTPWWSFERFPAEDDTDRDDCRHEGGPMAVAVSEEVPGGFIGTTLSKFGLAGLYITFVLGVHRLVRLQSSDLRMRIPYENFPSCDRLVAICEDIYAARAEGELELEEGLFWTLIKIYRSPHILMEYTKADKVD</sequence>
<dbReference type="Proteomes" id="UP000054558">
    <property type="component" value="Unassembled WGS sequence"/>
</dbReference>
<feature type="compositionally biased region" description="Basic and acidic residues" evidence="6">
    <location>
        <begin position="972"/>
        <end position="986"/>
    </location>
</feature>
<dbReference type="GO" id="GO:0008381">
    <property type="term" value="F:mechanosensitive monoatomic ion channel activity"/>
    <property type="evidence" value="ECO:0000318"/>
    <property type="project" value="GO_Central"/>
</dbReference>
<evidence type="ECO:0000259" key="11">
    <source>
        <dbReference type="Pfam" id="PF25288"/>
    </source>
</evidence>
<comment type="subcellular location">
    <subcellularLocation>
        <location evidence="1">Membrane</location>
        <topology evidence="1">Multi-pass membrane protein</topology>
    </subcellularLocation>
</comment>
<evidence type="ECO:0000259" key="10">
    <source>
        <dbReference type="Pfam" id="PF24874"/>
    </source>
</evidence>
<evidence type="ECO:0000313" key="13">
    <source>
        <dbReference type="Proteomes" id="UP000054558"/>
    </source>
</evidence>
<feature type="domain" description="Piezo transmembrane helical unit" evidence="9">
    <location>
        <begin position="1678"/>
        <end position="1801"/>
    </location>
</feature>
<feature type="transmembrane region" description="Helical" evidence="7">
    <location>
        <begin position="852"/>
        <end position="874"/>
    </location>
</feature>
<dbReference type="GO" id="GO:0050982">
    <property type="term" value="P:detection of mechanical stimulus"/>
    <property type="evidence" value="ECO:0000318"/>
    <property type="project" value="GO_Central"/>
</dbReference>
<feature type="transmembrane region" description="Helical" evidence="7">
    <location>
        <begin position="2059"/>
        <end position="2078"/>
    </location>
</feature>
<feature type="transmembrane region" description="Helical" evidence="7">
    <location>
        <begin position="1989"/>
        <end position="2012"/>
    </location>
</feature>
<feature type="region of interest" description="Disordered" evidence="6">
    <location>
        <begin position="949"/>
        <end position="1035"/>
    </location>
</feature>
<feature type="compositionally biased region" description="Basic and acidic residues" evidence="6">
    <location>
        <begin position="1451"/>
        <end position="1466"/>
    </location>
</feature>
<feature type="transmembrane region" description="Helical" evidence="7">
    <location>
        <begin position="1773"/>
        <end position="1793"/>
    </location>
</feature>
<evidence type="ECO:0000259" key="8">
    <source>
        <dbReference type="Pfam" id="PF12166"/>
    </source>
</evidence>
<keyword evidence="4 7" id="KW-1133">Transmembrane helix</keyword>
<gene>
    <name evidence="12" type="ORF">KFL_001330070</name>
</gene>
<dbReference type="InterPro" id="IPR057611">
    <property type="entry name" value="PIEZO_dom"/>
</dbReference>
<reference evidence="12 13" key="1">
    <citation type="journal article" date="2014" name="Nat. Commun.">
        <title>Klebsormidium flaccidum genome reveals primary factors for plant terrestrial adaptation.</title>
        <authorList>
            <person name="Hori K."/>
            <person name="Maruyama F."/>
            <person name="Fujisawa T."/>
            <person name="Togashi T."/>
            <person name="Yamamoto N."/>
            <person name="Seo M."/>
            <person name="Sato S."/>
            <person name="Yamada T."/>
            <person name="Mori H."/>
            <person name="Tajima N."/>
            <person name="Moriyama T."/>
            <person name="Ikeuchi M."/>
            <person name="Watanabe M."/>
            <person name="Wada H."/>
            <person name="Kobayashi K."/>
            <person name="Saito M."/>
            <person name="Masuda T."/>
            <person name="Sasaki-Sekimoto Y."/>
            <person name="Mashiguchi K."/>
            <person name="Awai K."/>
            <person name="Shimojima M."/>
            <person name="Masuda S."/>
            <person name="Iwai M."/>
            <person name="Nobusawa T."/>
            <person name="Narise T."/>
            <person name="Kondo S."/>
            <person name="Saito H."/>
            <person name="Sato R."/>
            <person name="Murakawa M."/>
            <person name="Ihara Y."/>
            <person name="Oshima-Yamada Y."/>
            <person name="Ohtaka K."/>
            <person name="Satoh M."/>
            <person name="Sonobe K."/>
            <person name="Ishii M."/>
            <person name="Ohtani R."/>
            <person name="Kanamori-Sato M."/>
            <person name="Honoki R."/>
            <person name="Miyazaki D."/>
            <person name="Mochizuki H."/>
            <person name="Umetsu J."/>
            <person name="Higashi K."/>
            <person name="Shibata D."/>
            <person name="Kamiya Y."/>
            <person name="Sato N."/>
            <person name="Nakamura Y."/>
            <person name="Tabata S."/>
            <person name="Ida S."/>
            <person name="Kurokawa K."/>
            <person name="Ohta H."/>
        </authorList>
    </citation>
    <scope>NUCLEOTIDE SEQUENCE [LARGE SCALE GENOMIC DNA]</scope>
    <source>
        <strain evidence="12 13">NIES-2285</strain>
    </source>
</reference>
<evidence type="ECO:0000256" key="4">
    <source>
        <dbReference type="ARBA" id="ARBA00022989"/>
    </source>
</evidence>
<dbReference type="GO" id="GO:0042391">
    <property type="term" value="P:regulation of membrane potential"/>
    <property type="evidence" value="ECO:0000318"/>
    <property type="project" value="GO_Central"/>
</dbReference>
<feature type="transmembrane region" description="Helical" evidence="7">
    <location>
        <begin position="155"/>
        <end position="172"/>
    </location>
</feature>
<feature type="transmembrane region" description="Helical" evidence="7">
    <location>
        <begin position="653"/>
        <end position="669"/>
    </location>
</feature>
<feature type="domain" description="Piezo THU9 and anchor" evidence="10">
    <location>
        <begin position="1987"/>
        <end position="2221"/>
    </location>
</feature>
<comment type="similarity">
    <text evidence="2">Belongs to the PIEZO (TC 1.A.75) family.</text>
</comment>
<feature type="transmembrane region" description="Helical" evidence="7">
    <location>
        <begin position="1121"/>
        <end position="1143"/>
    </location>
</feature>
<feature type="transmembrane region" description="Helical" evidence="7">
    <location>
        <begin position="369"/>
        <end position="385"/>
    </location>
</feature>
<dbReference type="OMA" id="NRAKHKQ"/>
<dbReference type="InterPro" id="IPR027272">
    <property type="entry name" value="Piezo"/>
</dbReference>
<feature type="transmembrane region" description="Helical" evidence="7">
    <location>
        <begin position="111"/>
        <end position="134"/>
    </location>
</feature>
<feature type="transmembrane region" description="Helical" evidence="7">
    <location>
        <begin position="511"/>
        <end position="542"/>
    </location>
</feature>
<evidence type="ECO:0000256" key="2">
    <source>
        <dbReference type="ARBA" id="ARBA00007821"/>
    </source>
</evidence>
<organism evidence="12 13">
    <name type="scientific">Klebsormidium nitens</name>
    <name type="common">Green alga</name>
    <name type="synonym">Ulothrix nitens</name>
    <dbReference type="NCBI Taxonomy" id="105231"/>
    <lineage>
        <taxon>Eukaryota</taxon>
        <taxon>Viridiplantae</taxon>
        <taxon>Streptophyta</taxon>
        <taxon>Klebsormidiophyceae</taxon>
        <taxon>Klebsormidiales</taxon>
        <taxon>Klebsormidiaceae</taxon>
        <taxon>Klebsormidium</taxon>
    </lineage>
</organism>
<feature type="region of interest" description="Disordered" evidence="6">
    <location>
        <begin position="1438"/>
        <end position="1515"/>
    </location>
</feature>
<feature type="transmembrane region" description="Helical" evidence="7">
    <location>
        <begin position="1685"/>
        <end position="1713"/>
    </location>
</feature>
<proteinExistence type="inferred from homology"/>
<feature type="transmembrane region" description="Helical" evidence="7">
    <location>
        <begin position="2032"/>
        <end position="2052"/>
    </location>
</feature>
<feature type="domain" description="Piezo non-specific cation channel cap" evidence="8">
    <location>
        <begin position="2264"/>
        <end position="2523"/>
    </location>
</feature>
<feature type="region of interest" description="Disordered" evidence="6">
    <location>
        <begin position="1529"/>
        <end position="1548"/>
    </location>
</feature>
<dbReference type="Pfam" id="PF12166">
    <property type="entry name" value="Piezo_cap"/>
    <property type="match status" value="1"/>
</dbReference>
<keyword evidence="3 7" id="KW-0812">Transmembrane</keyword>
<keyword evidence="5 7" id="KW-0472">Membrane</keyword>
<feature type="transmembrane region" description="Helical" evidence="7">
    <location>
        <begin position="56"/>
        <end position="78"/>
    </location>
</feature>
<feature type="transmembrane region" description="Helical" evidence="7">
    <location>
        <begin position="397"/>
        <end position="416"/>
    </location>
</feature>
<dbReference type="EMBL" id="DF237082">
    <property type="protein sequence ID" value="GAQ83025.1"/>
    <property type="molecule type" value="Genomic_DNA"/>
</dbReference>
<feature type="compositionally biased region" description="Basic and acidic residues" evidence="6">
    <location>
        <begin position="1619"/>
        <end position="1628"/>
    </location>
</feature>
<evidence type="ECO:0000259" key="9">
    <source>
        <dbReference type="Pfam" id="PF23188"/>
    </source>
</evidence>
<dbReference type="Pfam" id="PF23188">
    <property type="entry name" value="THU_Piezo1"/>
    <property type="match status" value="1"/>
</dbReference>
<protein>
    <submittedName>
        <fullName evidence="12">Uncharacterized protein</fullName>
    </submittedName>
</protein>